<feature type="chain" id="PRO_5039241019" evidence="2">
    <location>
        <begin position="19"/>
        <end position="152"/>
    </location>
</feature>
<comment type="caution">
    <text evidence="3">The sequence shown here is derived from an EMBL/GenBank/DDBJ whole genome shotgun (WGS) entry which is preliminary data.</text>
</comment>
<gene>
    <name evidence="3" type="ORF">DPMN_063932</name>
</gene>
<proteinExistence type="predicted"/>
<dbReference type="AlphaFoldDB" id="A0A9D4CCQ8"/>
<keyword evidence="2" id="KW-0732">Signal</keyword>
<feature type="coiled-coil region" evidence="1">
    <location>
        <begin position="49"/>
        <end position="83"/>
    </location>
</feature>
<evidence type="ECO:0000313" key="4">
    <source>
        <dbReference type="Proteomes" id="UP000828390"/>
    </source>
</evidence>
<name>A0A9D4CCQ8_DREPO</name>
<reference evidence="3" key="2">
    <citation type="submission" date="2020-11" db="EMBL/GenBank/DDBJ databases">
        <authorList>
            <person name="McCartney M.A."/>
            <person name="Auch B."/>
            <person name="Kono T."/>
            <person name="Mallez S."/>
            <person name="Becker A."/>
            <person name="Gohl D.M."/>
            <person name="Silverstein K.A.T."/>
            <person name="Koren S."/>
            <person name="Bechman K.B."/>
            <person name="Herman A."/>
            <person name="Abrahante J.E."/>
            <person name="Garbe J."/>
        </authorList>
    </citation>
    <scope>NUCLEOTIDE SEQUENCE</scope>
    <source>
        <strain evidence="3">Duluth1</strain>
        <tissue evidence="3">Whole animal</tissue>
    </source>
</reference>
<evidence type="ECO:0000256" key="1">
    <source>
        <dbReference type="SAM" id="Coils"/>
    </source>
</evidence>
<organism evidence="3 4">
    <name type="scientific">Dreissena polymorpha</name>
    <name type="common">Zebra mussel</name>
    <name type="synonym">Mytilus polymorpha</name>
    <dbReference type="NCBI Taxonomy" id="45954"/>
    <lineage>
        <taxon>Eukaryota</taxon>
        <taxon>Metazoa</taxon>
        <taxon>Spiralia</taxon>
        <taxon>Lophotrochozoa</taxon>
        <taxon>Mollusca</taxon>
        <taxon>Bivalvia</taxon>
        <taxon>Autobranchia</taxon>
        <taxon>Heteroconchia</taxon>
        <taxon>Euheterodonta</taxon>
        <taxon>Imparidentia</taxon>
        <taxon>Neoheterodontei</taxon>
        <taxon>Myida</taxon>
        <taxon>Dreissenoidea</taxon>
        <taxon>Dreissenidae</taxon>
        <taxon>Dreissena</taxon>
    </lineage>
</organism>
<keyword evidence="4" id="KW-1185">Reference proteome</keyword>
<feature type="signal peptide" evidence="2">
    <location>
        <begin position="1"/>
        <end position="18"/>
    </location>
</feature>
<protein>
    <submittedName>
        <fullName evidence="3">Uncharacterized protein</fullName>
    </submittedName>
</protein>
<dbReference type="Proteomes" id="UP000828390">
    <property type="component" value="Unassembled WGS sequence"/>
</dbReference>
<sequence length="152" mass="17906">MVLFQFLSIVCTVRSLRANLLQPTGNQIVVDNELMVKLQERMEYKDEVINELRQIQQSQEATISKLRKDVDQMTFENEQLKESFLKCEFAMKSLGSIVENAEYKNKKEETNVRDYDNVNTFDEKMDSTNVPIDRDNPTKQLPTISHRNIYFF</sequence>
<evidence type="ECO:0000313" key="3">
    <source>
        <dbReference type="EMBL" id="KAH3721019.1"/>
    </source>
</evidence>
<reference evidence="3" key="1">
    <citation type="journal article" date="2019" name="bioRxiv">
        <title>The Genome of the Zebra Mussel, Dreissena polymorpha: A Resource for Invasive Species Research.</title>
        <authorList>
            <person name="McCartney M.A."/>
            <person name="Auch B."/>
            <person name="Kono T."/>
            <person name="Mallez S."/>
            <person name="Zhang Y."/>
            <person name="Obille A."/>
            <person name="Becker A."/>
            <person name="Abrahante J.E."/>
            <person name="Garbe J."/>
            <person name="Badalamenti J.P."/>
            <person name="Herman A."/>
            <person name="Mangelson H."/>
            <person name="Liachko I."/>
            <person name="Sullivan S."/>
            <person name="Sone E.D."/>
            <person name="Koren S."/>
            <person name="Silverstein K.A.T."/>
            <person name="Beckman K.B."/>
            <person name="Gohl D.M."/>
        </authorList>
    </citation>
    <scope>NUCLEOTIDE SEQUENCE</scope>
    <source>
        <strain evidence="3">Duluth1</strain>
        <tissue evidence="3">Whole animal</tissue>
    </source>
</reference>
<keyword evidence="1" id="KW-0175">Coiled coil</keyword>
<evidence type="ECO:0000256" key="2">
    <source>
        <dbReference type="SAM" id="SignalP"/>
    </source>
</evidence>
<dbReference type="EMBL" id="JAIWYP010000013">
    <property type="protein sequence ID" value="KAH3721019.1"/>
    <property type="molecule type" value="Genomic_DNA"/>
</dbReference>
<accession>A0A9D4CCQ8</accession>